<dbReference type="Proteomes" id="UP000646776">
    <property type="component" value="Unassembled WGS sequence"/>
</dbReference>
<evidence type="ECO:0000313" key="2">
    <source>
        <dbReference type="Proteomes" id="UP000646776"/>
    </source>
</evidence>
<protein>
    <submittedName>
        <fullName evidence="1">Uncharacterized protein</fullName>
    </submittedName>
</protein>
<sequence>MLWRTEAGVRLQSRTGCDVTARWMALVVGRHEAAALRGRDGEAVVYVADDEGNTRIGFEAAHSRALPKPRRARPPGAMAVVEVVAGTPLHAVVTVVRLG</sequence>
<keyword evidence="2" id="KW-1185">Reference proteome</keyword>
<dbReference type="EMBL" id="BMSA01000041">
    <property type="protein sequence ID" value="GGT92582.1"/>
    <property type="molecule type" value="Genomic_DNA"/>
</dbReference>
<name>A0A918M0M3_9ACTN</name>
<gene>
    <name evidence="1" type="ORF">GCM10010226_83170</name>
</gene>
<reference evidence="1" key="2">
    <citation type="submission" date="2020-09" db="EMBL/GenBank/DDBJ databases">
        <authorList>
            <person name="Sun Q."/>
            <person name="Ohkuma M."/>
        </authorList>
    </citation>
    <scope>NUCLEOTIDE SEQUENCE</scope>
    <source>
        <strain evidence="1">JCM 4125</strain>
    </source>
</reference>
<dbReference type="AlphaFoldDB" id="A0A918M0M3"/>
<organism evidence="1 2">
    <name type="scientific">Streptomyces phaeofaciens</name>
    <dbReference type="NCBI Taxonomy" id="68254"/>
    <lineage>
        <taxon>Bacteria</taxon>
        <taxon>Bacillati</taxon>
        <taxon>Actinomycetota</taxon>
        <taxon>Actinomycetes</taxon>
        <taxon>Kitasatosporales</taxon>
        <taxon>Streptomycetaceae</taxon>
        <taxon>Streptomyces</taxon>
    </lineage>
</organism>
<accession>A0A918M0M3</accession>
<comment type="caution">
    <text evidence="1">The sequence shown here is derived from an EMBL/GenBank/DDBJ whole genome shotgun (WGS) entry which is preliminary data.</text>
</comment>
<reference evidence="1" key="1">
    <citation type="journal article" date="2014" name="Int. J. Syst. Evol. Microbiol.">
        <title>Complete genome sequence of Corynebacterium casei LMG S-19264T (=DSM 44701T), isolated from a smear-ripened cheese.</title>
        <authorList>
            <consortium name="US DOE Joint Genome Institute (JGI-PGF)"/>
            <person name="Walter F."/>
            <person name="Albersmeier A."/>
            <person name="Kalinowski J."/>
            <person name="Ruckert C."/>
        </authorList>
    </citation>
    <scope>NUCLEOTIDE SEQUENCE</scope>
    <source>
        <strain evidence="1">JCM 4125</strain>
    </source>
</reference>
<evidence type="ECO:0000313" key="1">
    <source>
        <dbReference type="EMBL" id="GGT92582.1"/>
    </source>
</evidence>
<proteinExistence type="predicted"/>